<feature type="compositionally biased region" description="Polar residues" evidence="4">
    <location>
        <begin position="233"/>
        <end position="243"/>
    </location>
</feature>
<dbReference type="InterPro" id="IPR050302">
    <property type="entry name" value="Rab_GAP_TBC_domain"/>
</dbReference>
<feature type="compositionally biased region" description="Low complexity" evidence="4">
    <location>
        <begin position="268"/>
        <end position="277"/>
    </location>
</feature>
<keyword evidence="1" id="KW-0343">GTPase activation</keyword>
<dbReference type="GO" id="GO:0031267">
    <property type="term" value="F:small GTPase binding"/>
    <property type="evidence" value="ECO:0007669"/>
    <property type="project" value="TreeGrafter"/>
</dbReference>
<name>A0A2X0P2S1_9BASI</name>
<feature type="compositionally biased region" description="Acidic residues" evidence="4">
    <location>
        <begin position="199"/>
        <end position="214"/>
    </location>
</feature>
<feature type="compositionally biased region" description="Polar residues" evidence="4">
    <location>
        <begin position="178"/>
        <end position="195"/>
    </location>
</feature>
<feature type="compositionally biased region" description="Low complexity" evidence="4">
    <location>
        <begin position="1"/>
        <end position="12"/>
    </location>
</feature>
<evidence type="ECO:0000313" key="6">
    <source>
        <dbReference type="EMBL" id="SGY60688.1"/>
    </source>
</evidence>
<organism evidence="6 7">
    <name type="scientific">Microbotryum silenes-dioicae</name>
    <dbReference type="NCBI Taxonomy" id="796604"/>
    <lineage>
        <taxon>Eukaryota</taxon>
        <taxon>Fungi</taxon>
        <taxon>Dikarya</taxon>
        <taxon>Basidiomycota</taxon>
        <taxon>Pucciniomycotina</taxon>
        <taxon>Microbotryomycetes</taxon>
        <taxon>Microbotryales</taxon>
        <taxon>Microbotryaceae</taxon>
        <taxon>Microbotryum</taxon>
    </lineage>
</organism>
<dbReference type="EMBL" id="FQNC01000045">
    <property type="protein sequence ID" value="SGY60688.1"/>
    <property type="molecule type" value="Genomic_DNA"/>
</dbReference>
<reference evidence="6 7" key="1">
    <citation type="submission" date="2016-11" db="EMBL/GenBank/DDBJ databases">
        <authorList>
            <person name="Jaros S."/>
            <person name="Januszkiewicz K."/>
            <person name="Wedrychowicz H."/>
        </authorList>
    </citation>
    <scope>NUCLEOTIDE SEQUENCE [LARGE SCALE GENOMIC DNA]</scope>
</reference>
<dbReference type="SUPFAM" id="SSF47923">
    <property type="entry name" value="Ypt/Rab-GAP domain of gyp1p"/>
    <property type="match status" value="2"/>
</dbReference>
<dbReference type="InterPro" id="IPR000195">
    <property type="entry name" value="Rab-GAP-TBC_dom"/>
</dbReference>
<feature type="compositionally biased region" description="Basic and acidic residues" evidence="4">
    <location>
        <begin position="67"/>
        <end position="77"/>
    </location>
</feature>
<evidence type="ECO:0000259" key="5">
    <source>
        <dbReference type="PROSITE" id="PS50086"/>
    </source>
</evidence>
<accession>A0A2X0P2S1</accession>
<dbReference type="FunFam" id="1.10.472.80:FF:000027">
    <property type="entry name" value="GTPase activating protein (Evi5)"/>
    <property type="match status" value="1"/>
</dbReference>
<proteinExistence type="predicted"/>
<feature type="compositionally biased region" description="Polar residues" evidence="4">
    <location>
        <begin position="52"/>
        <end position="64"/>
    </location>
</feature>
<sequence length="857" mass="93275">MAPSSPTLSASATDHEDDDFQDAESVAADSPVVSATHRHSSSTTSASSSSRNEVAQSSPTTSPNQEQKGKGKGKEKSPTQLESGGSDSSVGRNGNNHGKRATAAAGNRKSSLQTDTAKANRTAKKIAATLGEGTSSGPSSPLTPTQQTAAAAASAPRANDDDEGNKGISAKEGLDSWLNHSSGSVESSPALSSRFGTEAESEDSEDFEVEEEESQRDREAPSPLAGHAESKASESTATIQAHQLSKGKDRHFSLFSAPETPNSSSPRTTAFETAGETENGGEEEEDVARTKRSSLTWRASLTATNGSTTRGGTFADVSLADDRSEYTTESENAFAGSEADDDERDLIKLDASAHRRAIAAAVGASSGDETGTRNMPVRSDSATSSSSKNGSLDPNALTFQEDFKRLQQESNEDENIDWGMPSDAAHDRVWALWLTLDIDLDFWGRVMADYEEVASTQPRELSRAIQQGIPPALRGMTWQLMAASKDEQLCEIYHALLTQSSPHEKAIIRDLNRTFPKHEYFAEATGAGQENLFNVVKAYSLYDEEVGYTQGLQFIVGPLLLNMPDEEAFCVLVRLMKSYDLRSHYTPNMPGLQLRLFQFDRLLEELVPGVFLHLLRQGVKSSMYASQWFLTLFGYRFPLELVSSVFDLVFAEGVEAVFRFSIAILKRNETAILLLEFEDCIEFLKNGLFEAYAPNRERDGPKALYRAADFAREALSVKITPLMLDQFGEEWDTLLRQQTAHAAELDALRKANYQLSQQVRQLEASLSQINTEHCDLVKQVVMAKLEREELEDELVKYKIAYADLSHQTASDGASSSAVSRASIAQNQSLPIATSAGMTVPIGLDLPRSARARSPRVG</sequence>
<dbReference type="STRING" id="796604.A0A2X0P2S1"/>
<evidence type="ECO:0000256" key="2">
    <source>
        <dbReference type="ARBA" id="ARBA00023054"/>
    </source>
</evidence>
<gene>
    <name evidence="6" type="primary">BQ5605_C007g04468</name>
    <name evidence="6" type="ORF">BQ5605_C007G04468</name>
</gene>
<feature type="region of interest" description="Disordered" evidence="4">
    <location>
        <begin position="1"/>
        <end position="342"/>
    </location>
</feature>
<protein>
    <submittedName>
        <fullName evidence="6">BQ5605_C007g04468 protein</fullName>
    </submittedName>
</protein>
<evidence type="ECO:0000313" key="7">
    <source>
        <dbReference type="Proteomes" id="UP000249464"/>
    </source>
</evidence>
<dbReference type="AlphaFoldDB" id="A0A2X0P2S1"/>
<feature type="region of interest" description="Disordered" evidence="4">
    <location>
        <begin position="361"/>
        <end position="394"/>
    </location>
</feature>
<dbReference type="Gene3D" id="1.10.10.750">
    <property type="entry name" value="Ypt/Rab-GAP domain of gyp1p, domain 1"/>
    <property type="match status" value="1"/>
</dbReference>
<keyword evidence="7" id="KW-1185">Reference proteome</keyword>
<feature type="coiled-coil region" evidence="3">
    <location>
        <begin position="745"/>
        <end position="807"/>
    </location>
</feature>
<evidence type="ECO:0000256" key="1">
    <source>
        <dbReference type="ARBA" id="ARBA00022468"/>
    </source>
</evidence>
<dbReference type="PROSITE" id="PS50086">
    <property type="entry name" value="TBC_RABGAP"/>
    <property type="match status" value="1"/>
</dbReference>
<dbReference type="SMART" id="SM00164">
    <property type="entry name" value="TBC"/>
    <property type="match status" value="1"/>
</dbReference>
<feature type="compositionally biased region" description="Polar residues" evidence="4">
    <location>
        <begin position="380"/>
        <end position="392"/>
    </location>
</feature>
<feature type="domain" description="Rab-GAP TBC" evidence="5">
    <location>
        <begin position="468"/>
        <end position="653"/>
    </location>
</feature>
<feature type="compositionally biased region" description="Polar residues" evidence="4">
    <location>
        <begin position="78"/>
        <end position="96"/>
    </location>
</feature>
<keyword evidence="2 3" id="KW-0175">Coiled coil</keyword>
<feature type="compositionally biased region" description="Polar residues" evidence="4">
    <location>
        <begin position="293"/>
        <end position="311"/>
    </location>
</feature>
<dbReference type="InterPro" id="IPR035969">
    <property type="entry name" value="Rab-GAP_TBC_sf"/>
</dbReference>
<dbReference type="FunFam" id="1.10.10.750:FF:000003">
    <property type="entry name" value="GTPase activating protein (Evi5)"/>
    <property type="match status" value="1"/>
</dbReference>
<evidence type="ECO:0000256" key="3">
    <source>
        <dbReference type="SAM" id="Coils"/>
    </source>
</evidence>
<feature type="compositionally biased region" description="Low complexity" evidence="4">
    <location>
        <begin position="129"/>
        <end position="157"/>
    </location>
</feature>
<dbReference type="FunFam" id="1.10.8.270:FF:000001">
    <property type="entry name" value="TBC1 domain family member 1"/>
    <property type="match status" value="1"/>
</dbReference>
<feature type="compositionally biased region" description="Polar residues" evidence="4">
    <location>
        <begin position="108"/>
        <end position="119"/>
    </location>
</feature>
<evidence type="ECO:0000256" key="4">
    <source>
        <dbReference type="SAM" id="MobiDB-lite"/>
    </source>
</evidence>
<dbReference type="PANTHER" id="PTHR47219">
    <property type="entry name" value="RAB GTPASE-ACTIVATING PROTEIN 1-LIKE"/>
    <property type="match status" value="1"/>
</dbReference>
<dbReference type="GO" id="GO:0005096">
    <property type="term" value="F:GTPase activator activity"/>
    <property type="evidence" value="ECO:0007669"/>
    <property type="project" value="UniProtKB-KW"/>
</dbReference>
<feature type="compositionally biased region" description="Low complexity" evidence="4">
    <location>
        <begin position="41"/>
        <end position="51"/>
    </location>
</feature>
<dbReference type="PANTHER" id="PTHR47219:SF9">
    <property type="entry name" value="GTPASE ACTIVATING PROTEIN AND CENTROSOME-ASSOCIATED, ISOFORM B"/>
    <property type="match status" value="1"/>
</dbReference>
<dbReference type="Pfam" id="PF23436">
    <property type="entry name" value="RabGap-TBC_2"/>
    <property type="match status" value="1"/>
</dbReference>
<dbReference type="Gene3D" id="1.10.8.270">
    <property type="entry name" value="putative rabgap domain of human tbc1 domain family member 14 like domains"/>
    <property type="match status" value="1"/>
</dbReference>
<dbReference type="Proteomes" id="UP000249464">
    <property type="component" value="Unassembled WGS sequence"/>
</dbReference>
<dbReference type="Gene3D" id="1.10.472.80">
    <property type="entry name" value="Ypt/Rab-GAP domain of gyp1p, domain 3"/>
    <property type="match status" value="1"/>
</dbReference>